<protein>
    <submittedName>
        <fullName evidence="1">Uncharacterized protein</fullName>
    </submittedName>
</protein>
<dbReference type="AlphaFoldDB" id="A0AAW1LAC4"/>
<gene>
    <name evidence="1" type="ORF">QE152_g14080</name>
</gene>
<dbReference type="Proteomes" id="UP001458880">
    <property type="component" value="Unassembled WGS sequence"/>
</dbReference>
<proteinExistence type="predicted"/>
<evidence type="ECO:0000313" key="1">
    <source>
        <dbReference type="EMBL" id="KAK9730927.1"/>
    </source>
</evidence>
<keyword evidence="2" id="KW-1185">Reference proteome</keyword>
<accession>A0AAW1LAC4</accession>
<evidence type="ECO:0000313" key="2">
    <source>
        <dbReference type="Proteomes" id="UP001458880"/>
    </source>
</evidence>
<organism evidence="1 2">
    <name type="scientific">Popillia japonica</name>
    <name type="common">Japanese beetle</name>
    <dbReference type="NCBI Taxonomy" id="7064"/>
    <lineage>
        <taxon>Eukaryota</taxon>
        <taxon>Metazoa</taxon>
        <taxon>Ecdysozoa</taxon>
        <taxon>Arthropoda</taxon>
        <taxon>Hexapoda</taxon>
        <taxon>Insecta</taxon>
        <taxon>Pterygota</taxon>
        <taxon>Neoptera</taxon>
        <taxon>Endopterygota</taxon>
        <taxon>Coleoptera</taxon>
        <taxon>Polyphaga</taxon>
        <taxon>Scarabaeiformia</taxon>
        <taxon>Scarabaeidae</taxon>
        <taxon>Rutelinae</taxon>
        <taxon>Popillia</taxon>
    </lineage>
</organism>
<name>A0AAW1LAC4_POPJA</name>
<comment type="caution">
    <text evidence="1">The sequence shown here is derived from an EMBL/GenBank/DDBJ whole genome shotgun (WGS) entry which is preliminary data.</text>
</comment>
<sequence length="105" mass="11819">MARSRTELEGVSRLLEKKTMGYGLKINEGQTKCMRMGDGITNAMGYGLKINEGQTKCMRMGDGITNVIRIFNCNSKSYSFEEVQQFDYLGVTNQSKSDSKTRVNE</sequence>
<reference evidence="1 2" key="1">
    <citation type="journal article" date="2024" name="BMC Genomics">
        <title>De novo assembly and annotation of Popillia japonica's genome with initial clues to its potential as an invasive pest.</title>
        <authorList>
            <person name="Cucini C."/>
            <person name="Boschi S."/>
            <person name="Funari R."/>
            <person name="Cardaioli E."/>
            <person name="Iannotti N."/>
            <person name="Marturano G."/>
            <person name="Paoli F."/>
            <person name="Bruttini M."/>
            <person name="Carapelli A."/>
            <person name="Frati F."/>
            <person name="Nardi F."/>
        </authorList>
    </citation>
    <scope>NUCLEOTIDE SEQUENCE [LARGE SCALE GENOMIC DNA]</scope>
    <source>
        <strain evidence="1">DMR45628</strain>
    </source>
</reference>
<dbReference type="EMBL" id="JASPKY010000140">
    <property type="protein sequence ID" value="KAK9730927.1"/>
    <property type="molecule type" value="Genomic_DNA"/>
</dbReference>